<comment type="caution">
    <text evidence="2">The sequence shown here is derived from an EMBL/GenBank/DDBJ whole genome shotgun (WGS) entry which is preliminary data.</text>
</comment>
<evidence type="ECO:0008006" key="4">
    <source>
        <dbReference type="Google" id="ProtNLM"/>
    </source>
</evidence>
<name>A0A199V149_ANACO</name>
<protein>
    <recommendedName>
        <fullName evidence="4">HAT C-terminal dimerisation domain-containing protein</fullName>
    </recommendedName>
</protein>
<evidence type="ECO:0000313" key="3">
    <source>
        <dbReference type="Proteomes" id="UP000092600"/>
    </source>
</evidence>
<proteinExistence type="predicted"/>
<accession>A0A199V149</accession>
<evidence type="ECO:0000256" key="1">
    <source>
        <dbReference type="SAM" id="MobiDB-lite"/>
    </source>
</evidence>
<gene>
    <name evidence="2" type="ORF">ACMD2_21315</name>
</gene>
<organism evidence="2 3">
    <name type="scientific">Ananas comosus</name>
    <name type="common">Pineapple</name>
    <name type="synonym">Ananas ananas</name>
    <dbReference type="NCBI Taxonomy" id="4615"/>
    <lineage>
        <taxon>Eukaryota</taxon>
        <taxon>Viridiplantae</taxon>
        <taxon>Streptophyta</taxon>
        <taxon>Embryophyta</taxon>
        <taxon>Tracheophyta</taxon>
        <taxon>Spermatophyta</taxon>
        <taxon>Magnoliopsida</taxon>
        <taxon>Liliopsida</taxon>
        <taxon>Poales</taxon>
        <taxon>Bromeliaceae</taxon>
        <taxon>Bromelioideae</taxon>
        <taxon>Ananas</taxon>
    </lineage>
</organism>
<sequence length="230" mass="26847">MAKDNIKKINSLRCPTFLTVIDKRWDVQISRDLHLAAEWWLQYGGSAKHLKKIVVHALSQTTTSTYTRLEKLVYVHYNMRLRLRCMQEEYDKKKELKTYDPLDASFINDESDPILDWLQDRDNQEDPLLDEPGDPPQPFRIIADEAGISDVERWADENIGRSQGNVQEQTALDEESQNPAHDSDAEFERLMQGPRYGHSRHTQSQSGKKSIWKGENVLYRKEAFNDSPKW</sequence>
<feature type="compositionally biased region" description="Polar residues" evidence="1">
    <location>
        <begin position="161"/>
        <end position="170"/>
    </location>
</feature>
<dbReference type="Proteomes" id="UP000092600">
    <property type="component" value="Unassembled WGS sequence"/>
</dbReference>
<dbReference type="EMBL" id="LSRQ01003832">
    <property type="protein sequence ID" value="OAY70616.1"/>
    <property type="molecule type" value="Genomic_DNA"/>
</dbReference>
<feature type="region of interest" description="Disordered" evidence="1">
    <location>
        <begin position="161"/>
        <end position="212"/>
    </location>
</feature>
<reference evidence="2 3" key="1">
    <citation type="journal article" date="2016" name="DNA Res.">
        <title>The draft genome of MD-2 pineapple using hybrid error correction of long reads.</title>
        <authorList>
            <person name="Redwan R.M."/>
            <person name="Saidin A."/>
            <person name="Kumar S.V."/>
        </authorList>
    </citation>
    <scope>NUCLEOTIDE SEQUENCE [LARGE SCALE GENOMIC DNA]</scope>
    <source>
        <strain evidence="3">cv. MD2</strain>
        <tissue evidence="2">Leaf</tissue>
    </source>
</reference>
<evidence type="ECO:0000313" key="2">
    <source>
        <dbReference type="EMBL" id="OAY70616.1"/>
    </source>
</evidence>
<dbReference type="AlphaFoldDB" id="A0A199V149"/>